<dbReference type="RefSeq" id="WP_036658556.1">
    <property type="nucleotide sequence ID" value="NZ_JQCR01000003.1"/>
</dbReference>
<gene>
    <name evidence="2" type="ORF">PWYN_28295</name>
</gene>
<dbReference type="AlphaFoldDB" id="A0A098M8L4"/>
<dbReference type="eggNOG" id="COG2334">
    <property type="taxonomic scope" value="Bacteria"/>
</dbReference>
<evidence type="ECO:0000313" key="2">
    <source>
        <dbReference type="EMBL" id="KGE18406.1"/>
    </source>
</evidence>
<dbReference type="STRING" id="268407.PWYN_28295"/>
<proteinExistence type="predicted"/>
<reference evidence="2 3" key="2">
    <citation type="submission" date="2014-10" db="EMBL/GenBank/DDBJ databases">
        <title>Comparative genomics of the Paenibacillus odorifer group.</title>
        <authorList>
            <person name="Tsai Y.-C."/>
            <person name="Martin N."/>
            <person name="Korlach J."/>
            <person name="Wiedmann M."/>
        </authorList>
    </citation>
    <scope>NUCLEOTIDE SEQUENCE [LARGE SCALE GENOMIC DNA]</scope>
    <source>
        <strain evidence="2 3">DSM 18334</strain>
    </source>
</reference>
<dbReference type="Proteomes" id="UP000029734">
    <property type="component" value="Unassembled WGS sequence"/>
</dbReference>
<keyword evidence="3" id="KW-1185">Reference proteome</keyword>
<dbReference type="OrthoDB" id="236897at2"/>
<dbReference type="Pfam" id="PF01636">
    <property type="entry name" value="APH"/>
    <property type="match status" value="1"/>
</dbReference>
<dbReference type="Gene3D" id="3.90.1200.10">
    <property type="match status" value="1"/>
</dbReference>
<accession>A0A098M8L4</accession>
<dbReference type="GO" id="GO:0016740">
    <property type="term" value="F:transferase activity"/>
    <property type="evidence" value="ECO:0007669"/>
    <property type="project" value="UniProtKB-KW"/>
</dbReference>
<keyword evidence="2" id="KW-0808">Transferase</keyword>
<protein>
    <submittedName>
        <fullName evidence="2">Aminoglycoside phosphotransferase</fullName>
    </submittedName>
</protein>
<evidence type="ECO:0000259" key="1">
    <source>
        <dbReference type="Pfam" id="PF01636"/>
    </source>
</evidence>
<dbReference type="EMBL" id="JQCR01000003">
    <property type="protein sequence ID" value="KGE18406.1"/>
    <property type="molecule type" value="Genomic_DNA"/>
</dbReference>
<feature type="domain" description="Aminoglycoside phosphotransferase" evidence="1">
    <location>
        <begin position="118"/>
        <end position="164"/>
    </location>
</feature>
<reference evidence="2 3" key="1">
    <citation type="submission" date="2014-08" db="EMBL/GenBank/DDBJ databases">
        <authorList>
            <person name="den Bakker H.C."/>
        </authorList>
    </citation>
    <scope>NUCLEOTIDE SEQUENCE [LARGE SCALE GENOMIC DNA]</scope>
    <source>
        <strain evidence="2 3">DSM 18334</strain>
    </source>
</reference>
<sequence>MSETEEVLTGGNINKVVKVGNTVRREANSNPYVYESLIHLEMVGYPYSPRYLGLDEKNREILSYIEGVVPGNNYPEIEKYMWSDEVLYELAKLLRRYHDATVGFIPTTKSKNEYPVRSLHEVVCHNDAALYNVVFKDKLPVGIIDFDMSGPGPRIWDIVYTLYTSVPLAEFEPSQNDHEVESYNRKKHALARKRRIEIFFDSYGTDVPTDLKEWVISRIKFMCTTLSERAASGDPAFIKLVEEGHLAHYEKEIEFLGEHFDDWM</sequence>
<dbReference type="InterPro" id="IPR002575">
    <property type="entry name" value="Aminoglycoside_PTrfase"/>
</dbReference>
<name>A0A098M8L4_9BACL</name>
<organism evidence="2 3">
    <name type="scientific">Paenibacillus wynnii</name>
    <dbReference type="NCBI Taxonomy" id="268407"/>
    <lineage>
        <taxon>Bacteria</taxon>
        <taxon>Bacillati</taxon>
        <taxon>Bacillota</taxon>
        <taxon>Bacilli</taxon>
        <taxon>Bacillales</taxon>
        <taxon>Paenibacillaceae</taxon>
        <taxon>Paenibacillus</taxon>
    </lineage>
</organism>
<dbReference type="SUPFAM" id="SSF56112">
    <property type="entry name" value="Protein kinase-like (PK-like)"/>
    <property type="match status" value="1"/>
</dbReference>
<dbReference type="InterPro" id="IPR011009">
    <property type="entry name" value="Kinase-like_dom_sf"/>
</dbReference>
<comment type="caution">
    <text evidence="2">The sequence shown here is derived from an EMBL/GenBank/DDBJ whole genome shotgun (WGS) entry which is preliminary data.</text>
</comment>
<evidence type="ECO:0000313" key="3">
    <source>
        <dbReference type="Proteomes" id="UP000029734"/>
    </source>
</evidence>